<evidence type="ECO:0000259" key="4">
    <source>
        <dbReference type="Pfam" id="PF16558"/>
    </source>
</evidence>
<dbReference type="Gene3D" id="2.40.40.50">
    <property type="entry name" value="Ubiquitin fusion degradation protein UFD1, N-terminal domain"/>
    <property type="match status" value="1"/>
</dbReference>
<evidence type="ECO:0000256" key="2">
    <source>
        <dbReference type="ARBA" id="ARBA00022786"/>
    </source>
</evidence>
<gene>
    <name evidence="8" type="ORF">C1645_821625</name>
</gene>
<dbReference type="InterPro" id="IPR042556">
    <property type="entry name" value="AZUL_sf"/>
</dbReference>
<keyword evidence="2" id="KW-0833">Ubl conjugation pathway</keyword>
<sequence>MSFSYIRTLLSGSVTSTLEGDKLILPSFVLEELLRAASNSSHYDFSEAQLPYPITFQISNPRTQLITHGGVLEFNAKDDRVYLPEWMYNSLSLNEGAEVTLKLKNLPKGTWVKFRPMNAEYKKIKDYRAAFEGYLRSHYTTLTTGEILTLKQANSSYQFVVDSLKPANAVQVVDTDLEVEISPLSGEEASLNIDEDIHIGQTIKGVVQKNDYVYCNLTNIDKSHGLNILLNVKEGDADLVVSNVQYPKVDDHIWSNFSSEPKKSVFIASTNFEYATKDDIHIGVHGYGDSLNSYELTITYSDQLLAKSEPSLEFINDVNVNAPGYAQCNNCGKWIPERTITLHSNFCERNNIKCNLCGRIMKKGEETNHWHCSKCDEVGDISEGAKHDVIFHTERKCSCGFVTESLPNLALHRRTSCPDRLVICRFCSNLVKQGEPSTNQHDILEGLASHESYCGGRTITCIKCKKAVILKNVAAHMKMHEVEKQNQRLPSLCRNVNCVRIAADNSLRLCTVCFGPFWSPTADPTKKMLYTRVARKYHQQLTVGCKNSWCKNEYCATGNSNPKDATAAATTLIPLLQQVQSSITAPMYLCVDESTTKKRLLANLLYKGENREGEFSIEFCVKGIEVANGDLIEAREWLMSNAPNNFYKN</sequence>
<dbReference type="Proteomes" id="UP000265703">
    <property type="component" value="Unassembled WGS sequence"/>
</dbReference>
<feature type="domain" description="Ubiquitin fusion degradation protein UFD1 N-terminal subdomain 2" evidence="7">
    <location>
        <begin position="108"/>
        <end position="183"/>
    </location>
</feature>
<dbReference type="GO" id="GO:0031593">
    <property type="term" value="F:polyubiquitin modification-dependent protein binding"/>
    <property type="evidence" value="ECO:0007669"/>
    <property type="project" value="TreeGrafter"/>
</dbReference>
<dbReference type="Pfam" id="PF21366">
    <property type="entry name" value="TRAFD1-XIAF1_ZnF"/>
    <property type="match status" value="1"/>
</dbReference>
<feature type="domain" description="Ubiquitin fusion degradation protein UFD1 N-terminal subdomain 1" evidence="3">
    <location>
        <begin position="17"/>
        <end position="107"/>
    </location>
</feature>
<protein>
    <submittedName>
        <fullName evidence="8">Ubiquitin fusion degradation protein UFD1-domain-containing protein</fullName>
    </submittedName>
</protein>
<evidence type="ECO:0000259" key="3">
    <source>
        <dbReference type="Pfam" id="PF03152"/>
    </source>
</evidence>
<comment type="similarity">
    <text evidence="1">Belongs to the UFD1 family.</text>
</comment>
<evidence type="ECO:0000313" key="9">
    <source>
        <dbReference type="Proteomes" id="UP000265703"/>
    </source>
</evidence>
<dbReference type="STRING" id="658196.A0A397T058"/>
<dbReference type="InterPro" id="IPR049439">
    <property type="entry name" value="TRAFD1-XIAF1_Znf"/>
</dbReference>
<dbReference type="Gene3D" id="6.10.130.10">
    <property type="entry name" value="Ubiquitin-protein ligase E3A, N-terminal zinc-binding domain (AZUL)"/>
    <property type="match status" value="1"/>
</dbReference>
<accession>A0A397T058</accession>
<evidence type="ECO:0000259" key="5">
    <source>
        <dbReference type="Pfam" id="PF21366"/>
    </source>
</evidence>
<dbReference type="PANTHER" id="PTHR12555:SF15">
    <property type="entry name" value="FUSION DEGRADATION PROTEIN (UFD1), PUTATIVE (AFU_ORTHOLOGUE AFUA_4G04640)-RELATED"/>
    <property type="match status" value="1"/>
</dbReference>
<dbReference type="GO" id="GO:0006511">
    <property type="term" value="P:ubiquitin-dependent protein catabolic process"/>
    <property type="evidence" value="ECO:0007669"/>
    <property type="project" value="InterPro"/>
</dbReference>
<dbReference type="OrthoDB" id="193703at2759"/>
<evidence type="ECO:0000259" key="6">
    <source>
        <dbReference type="Pfam" id="PF24503"/>
    </source>
</evidence>
<dbReference type="InterPro" id="IPR055417">
    <property type="entry name" value="UFD1_N1"/>
</dbReference>
<dbReference type="Gene3D" id="3.10.330.10">
    <property type="match status" value="1"/>
</dbReference>
<dbReference type="GO" id="GO:0034098">
    <property type="term" value="C:VCP-NPL4-UFD1 AAA ATPase complex"/>
    <property type="evidence" value="ECO:0007669"/>
    <property type="project" value="TreeGrafter"/>
</dbReference>
<dbReference type="Pfam" id="PF23580">
    <property type="entry name" value="Znf_XAF1_N"/>
    <property type="match status" value="1"/>
</dbReference>
<dbReference type="Pfam" id="PF16558">
    <property type="entry name" value="AZUL"/>
    <property type="match status" value="1"/>
</dbReference>
<name>A0A397T058_9GLOM</name>
<dbReference type="InterPro" id="IPR004854">
    <property type="entry name" value="Ufd1-like"/>
</dbReference>
<organism evidence="8 9">
    <name type="scientific">Glomus cerebriforme</name>
    <dbReference type="NCBI Taxonomy" id="658196"/>
    <lineage>
        <taxon>Eukaryota</taxon>
        <taxon>Fungi</taxon>
        <taxon>Fungi incertae sedis</taxon>
        <taxon>Mucoromycota</taxon>
        <taxon>Glomeromycotina</taxon>
        <taxon>Glomeromycetes</taxon>
        <taxon>Glomerales</taxon>
        <taxon>Glomeraceae</taxon>
        <taxon>Glomus</taxon>
    </lineage>
</organism>
<dbReference type="PANTHER" id="PTHR12555">
    <property type="entry name" value="UBIQUITIN FUSION DEGRADATON PROTEIN 1"/>
    <property type="match status" value="1"/>
</dbReference>
<keyword evidence="9" id="KW-1185">Reference proteome</keyword>
<dbReference type="Pfam" id="PF03152">
    <property type="entry name" value="UFD1_N1"/>
    <property type="match status" value="1"/>
</dbReference>
<dbReference type="GO" id="GO:0036503">
    <property type="term" value="P:ERAD pathway"/>
    <property type="evidence" value="ECO:0007669"/>
    <property type="project" value="TreeGrafter"/>
</dbReference>
<dbReference type="InterPro" id="IPR032353">
    <property type="entry name" value="AZUL"/>
</dbReference>
<reference evidence="8 9" key="1">
    <citation type="submission" date="2018-06" db="EMBL/GenBank/DDBJ databases">
        <title>Comparative genomics reveals the genomic features of Rhizophagus irregularis, R. cerebriforme, R. diaphanum and Gigaspora rosea, and their symbiotic lifestyle signature.</title>
        <authorList>
            <person name="Morin E."/>
            <person name="San Clemente H."/>
            <person name="Chen E.C.H."/>
            <person name="De La Providencia I."/>
            <person name="Hainaut M."/>
            <person name="Kuo A."/>
            <person name="Kohler A."/>
            <person name="Murat C."/>
            <person name="Tang N."/>
            <person name="Roy S."/>
            <person name="Loubradou J."/>
            <person name="Henrissat B."/>
            <person name="Grigoriev I.V."/>
            <person name="Corradi N."/>
            <person name="Roux C."/>
            <person name="Martin F.M."/>
        </authorList>
    </citation>
    <scope>NUCLEOTIDE SEQUENCE [LARGE SCALE GENOMIC DNA]</scope>
    <source>
        <strain evidence="8 9">DAOM 227022</strain>
    </source>
</reference>
<feature type="domain" description="TRAFD1/XAF1 zinc finger" evidence="5">
    <location>
        <begin position="447"/>
        <end position="476"/>
    </location>
</feature>
<dbReference type="InterPro" id="IPR055418">
    <property type="entry name" value="UFD1_N2"/>
</dbReference>
<dbReference type="AlphaFoldDB" id="A0A397T058"/>
<dbReference type="Pfam" id="PF24842">
    <property type="entry name" value="UFD1_N2"/>
    <property type="match status" value="1"/>
</dbReference>
<evidence type="ECO:0000256" key="1">
    <source>
        <dbReference type="ARBA" id="ARBA00006043"/>
    </source>
</evidence>
<dbReference type="Pfam" id="PF24503">
    <property type="entry name" value="DUF7590"/>
    <property type="match status" value="1"/>
</dbReference>
<evidence type="ECO:0000259" key="7">
    <source>
        <dbReference type="Pfam" id="PF24842"/>
    </source>
</evidence>
<evidence type="ECO:0000313" key="8">
    <source>
        <dbReference type="EMBL" id="RIA91698.1"/>
    </source>
</evidence>
<dbReference type="InterPro" id="IPR042299">
    <property type="entry name" value="Ufd1-like_Nn"/>
</dbReference>
<feature type="domain" description="DUF7590" evidence="6">
    <location>
        <begin position="195"/>
        <end position="292"/>
    </location>
</feature>
<dbReference type="EMBL" id="QKYT01000144">
    <property type="protein sequence ID" value="RIA91698.1"/>
    <property type="molecule type" value="Genomic_DNA"/>
</dbReference>
<proteinExistence type="inferred from homology"/>
<dbReference type="InterPro" id="IPR056012">
    <property type="entry name" value="DUF7590"/>
</dbReference>
<comment type="caution">
    <text evidence="8">The sequence shown here is derived from an EMBL/GenBank/DDBJ whole genome shotgun (WGS) entry which is preliminary data.</text>
</comment>
<feature type="domain" description="Ubiquitin-protein ligase E3A N-terminal zinc-binding" evidence="4">
    <location>
        <begin position="534"/>
        <end position="578"/>
    </location>
</feature>